<sequence>MAPLLMDVDNSIEDIYQNSNCKSEPNWLIQHSKKICQRKKAKWCAHINNTACVSCHVKKSRWRLLPRKFAARRHGGIAKNTARVSCRQERTKLEIKLSKKIFQKRATSGVRIAKNTARVSCRQEKSCWRLSKKISSKKATSEKRIAKNTAYQAVVKKYFGLEIKPPQVIYKKGAGVHRPRIQRVSAFGRQEELSLAIAPRKFFQKGNISCAYSQEYMRTSCRQEKNRWRFASKKICCGAMVCAHSQEYMHQWIVKKEPLELDLSPLDLPKKATSGVRIAINYSACGHCRQEERTVEIGAQENLPKKGTAVCAY</sequence>
<dbReference type="EMBL" id="BGPR01018845">
    <property type="protein sequence ID" value="GBN80284.1"/>
    <property type="molecule type" value="Genomic_DNA"/>
</dbReference>
<reference evidence="1 2" key="1">
    <citation type="journal article" date="2019" name="Sci. Rep.">
        <title>Orb-weaving spider Araneus ventricosus genome elucidates the spidroin gene catalogue.</title>
        <authorList>
            <person name="Kono N."/>
            <person name="Nakamura H."/>
            <person name="Ohtoshi R."/>
            <person name="Moran D.A.P."/>
            <person name="Shinohara A."/>
            <person name="Yoshida Y."/>
            <person name="Fujiwara M."/>
            <person name="Mori M."/>
            <person name="Tomita M."/>
            <person name="Arakawa K."/>
        </authorList>
    </citation>
    <scope>NUCLEOTIDE SEQUENCE [LARGE SCALE GENOMIC DNA]</scope>
</reference>
<proteinExistence type="predicted"/>
<evidence type="ECO:0000313" key="1">
    <source>
        <dbReference type="EMBL" id="GBN80284.1"/>
    </source>
</evidence>
<comment type="caution">
    <text evidence="1">The sequence shown here is derived from an EMBL/GenBank/DDBJ whole genome shotgun (WGS) entry which is preliminary data.</text>
</comment>
<dbReference type="Proteomes" id="UP000499080">
    <property type="component" value="Unassembled WGS sequence"/>
</dbReference>
<keyword evidence="2" id="KW-1185">Reference proteome</keyword>
<protein>
    <submittedName>
        <fullName evidence="1">Uncharacterized protein</fullName>
    </submittedName>
</protein>
<name>A0A4Y2RWL3_ARAVE</name>
<gene>
    <name evidence="1" type="ORF">AVEN_84115_1</name>
</gene>
<dbReference type="AlphaFoldDB" id="A0A4Y2RWL3"/>
<evidence type="ECO:0000313" key="2">
    <source>
        <dbReference type="Proteomes" id="UP000499080"/>
    </source>
</evidence>
<organism evidence="1 2">
    <name type="scientific">Araneus ventricosus</name>
    <name type="common">Orbweaver spider</name>
    <name type="synonym">Epeira ventricosa</name>
    <dbReference type="NCBI Taxonomy" id="182803"/>
    <lineage>
        <taxon>Eukaryota</taxon>
        <taxon>Metazoa</taxon>
        <taxon>Ecdysozoa</taxon>
        <taxon>Arthropoda</taxon>
        <taxon>Chelicerata</taxon>
        <taxon>Arachnida</taxon>
        <taxon>Araneae</taxon>
        <taxon>Araneomorphae</taxon>
        <taxon>Entelegynae</taxon>
        <taxon>Araneoidea</taxon>
        <taxon>Araneidae</taxon>
        <taxon>Araneus</taxon>
    </lineage>
</organism>
<accession>A0A4Y2RWL3</accession>